<comment type="caution">
    <text evidence="2">The sequence shown here is derived from an EMBL/GenBank/DDBJ whole genome shotgun (WGS) entry which is preliminary data.</text>
</comment>
<protein>
    <submittedName>
        <fullName evidence="2">Uncharacterized protein</fullName>
    </submittedName>
</protein>
<proteinExistence type="predicted"/>
<name>A0A7X5U7Z9_9GAMM</name>
<gene>
    <name evidence="2" type="ORF">HBF25_04130</name>
</gene>
<dbReference type="EMBL" id="JAARLZ010000002">
    <property type="protein sequence ID" value="NII05578.1"/>
    <property type="molecule type" value="Genomic_DNA"/>
</dbReference>
<dbReference type="RefSeq" id="WP_166946676.1">
    <property type="nucleotide sequence ID" value="NZ_JAARLZ010000002.1"/>
</dbReference>
<dbReference type="AlphaFoldDB" id="A0A7X5U7Z9"/>
<feature type="transmembrane region" description="Helical" evidence="1">
    <location>
        <begin position="22"/>
        <end position="42"/>
    </location>
</feature>
<keyword evidence="1" id="KW-1133">Transmembrane helix</keyword>
<evidence type="ECO:0000313" key="3">
    <source>
        <dbReference type="Proteomes" id="UP000490980"/>
    </source>
</evidence>
<evidence type="ECO:0000313" key="2">
    <source>
        <dbReference type="EMBL" id="NII05578.1"/>
    </source>
</evidence>
<organism evidence="2 3">
    <name type="scientific">Luteibacter anthropi</name>
    <dbReference type="NCBI Taxonomy" id="564369"/>
    <lineage>
        <taxon>Bacteria</taxon>
        <taxon>Pseudomonadati</taxon>
        <taxon>Pseudomonadota</taxon>
        <taxon>Gammaproteobacteria</taxon>
        <taxon>Lysobacterales</taxon>
        <taxon>Rhodanobacteraceae</taxon>
        <taxon>Luteibacter</taxon>
    </lineage>
</organism>
<reference evidence="2 3" key="1">
    <citation type="submission" date="2020-03" db="EMBL/GenBank/DDBJ databases">
        <authorList>
            <person name="Lai Q."/>
        </authorList>
    </citation>
    <scope>NUCLEOTIDE SEQUENCE [LARGE SCALE GENOMIC DNA]</scope>
    <source>
        <strain evidence="2 3">CCUG 25036</strain>
    </source>
</reference>
<dbReference type="Proteomes" id="UP000490980">
    <property type="component" value="Unassembled WGS sequence"/>
</dbReference>
<keyword evidence="1" id="KW-0472">Membrane</keyword>
<keyword evidence="3" id="KW-1185">Reference proteome</keyword>
<sequence length="76" mass="8511">MHALHDAEVLMGLKQACSVRSAVVYLFRVGGMGIYPILMPVSERRRVDYLLRFGGNDADAQAIMTELREIAMTFHA</sequence>
<evidence type="ECO:0000256" key="1">
    <source>
        <dbReference type="SAM" id="Phobius"/>
    </source>
</evidence>
<accession>A0A7X5U7Z9</accession>
<keyword evidence="1" id="KW-0812">Transmembrane</keyword>